<dbReference type="RefSeq" id="WP_206726373.1">
    <property type="nucleotide sequence ID" value="NZ_CP071090.1"/>
</dbReference>
<dbReference type="Pfam" id="PF12697">
    <property type="entry name" value="Abhydrolase_6"/>
    <property type="match status" value="1"/>
</dbReference>
<dbReference type="InterPro" id="IPR050266">
    <property type="entry name" value="AB_hydrolase_sf"/>
</dbReference>
<protein>
    <submittedName>
        <fullName evidence="2">Alpha/beta hydrolase</fullName>
    </submittedName>
</protein>
<dbReference type="InterPro" id="IPR000073">
    <property type="entry name" value="AB_hydrolase_1"/>
</dbReference>
<gene>
    <name evidence="2" type="ORF">JY651_07680</name>
</gene>
<dbReference type="SUPFAM" id="SSF53474">
    <property type="entry name" value="alpha/beta-Hydrolases"/>
    <property type="match status" value="1"/>
</dbReference>
<organism evidence="2 3">
    <name type="scientific">Pyxidicoccus parkwayensis</name>
    <dbReference type="NCBI Taxonomy" id="2813578"/>
    <lineage>
        <taxon>Bacteria</taxon>
        <taxon>Pseudomonadati</taxon>
        <taxon>Myxococcota</taxon>
        <taxon>Myxococcia</taxon>
        <taxon>Myxococcales</taxon>
        <taxon>Cystobacterineae</taxon>
        <taxon>Myxococcaceae</taxon>
        <taxon>Pyxidicoccus</taxon>
    </lineage>
</organism>
<reference evidence="2 3" key="1">
    <citation type="submission" date="2021-02" db="EMBL/GenBank/DDBJ databases">
        <title>De Novo genome assembly of isolated myxobacteria.</title>
        <authorList>
            <person name="Stevens D.C."/>
        </authorList>
    </citation>
    <scope>NUCLEOTIDE SEQUENCE [LARGE SCALE GENOMIC DNA]</scope>
    <source>
        <strain evidence="3">SCPEA02</strain>
    </source>
</reference>
<dbReference type="Proteomes" id="UP000662747">
    <property type="component" value="Chromosome"/>
</dbReference>
<keyword evidence="2" id="KW-0378">Hydrolase</keyword>
<dbReference type="Gene3D" id="3.40.50.1820">
    <property type="entry name" value="alpha/beta hydrolase"/>
    <property type="match status" value="1"/>
</dbReference>
<sequence length="262" mass="28354">MTTHRIAGPAGSLSVVTALGREDALPVVFVHGLAGNASHWEAQLHHVSPARRAVAVELRGHGGSERPRDGDYSLEALAKDVAAAAQELKRFVLVGHSIGGGVALACAAAHASRVAGLMLVDPMSDARSTPPKDKEAYLAALMSDDYARFIREDWLDMAGKVPAIREKLLKDLDATAKETVVAIQRSRLSFDPVTALSRYPRPKLSLVLPDNDTPRSFHRLGNGFPHQVVKDSGHWIQLERPEEVNRALDAFLKLCETKLKGG</sequence>
<proteinExistence type="predicted"/>
<name>A0ABX7P2X2_9BACT</name>
<dbReference type="InterPro" id="IPR029058">
    <property type="entry name" value="AB_hydrolase_fold"/>
</dbReference>
<keyword evidence="3" id="KW-1185">Reference proteome</keyword>
<dbReference type="PANTHER" id="PTHR43798">
    <property type="entry name" value="MONOACYLGLYCEROL LIPASE"/>
    <property type="match status" value="1"/>
</dbReference>
<evidence type="ECO:0000313" key="3">
    <source>
        <dbReference type="Proteomes" id="UP000662747"/>
    </source>
</evidence>
<accession>A0ABX7P2X2</accession>
<dbReference type="GO" id="GO:0016787">
    <property type="term" value="F:hydrolase activity"/>
    <property type="evidence" value="ECO:0007669"/>
    <property type="project" value="UniProtKB-KW"/>
</dbReference>
<evidence type="ECO:0000259" key="1">
    <source>
        <dbReference type="Pfam" id="PF12697"/>
    </source>
</evidence>
<evidence type="ECO:0000313" key="2">
    <source>
        <dbReference type="EMBL" id="QSQ24812.1"/>
    </source>
</evidence>
<dbReference type="EMBL" id="CP071090">
    <property type="protein sequence ID" value="QSQ24812.1"/>
    <property type="molecule type" value="Genomic_DNA"/>
</dbReference>
<dbReference type="PRINTS" id="PR00111">
    <property type="entry name" value="ABHYDROLASE"/>
</dbReference>
<feature type="domain" description="AB hydrolase-1" evidence="1">
    <location>
        <begin position="27"/>
        <end position="247"/>
    </location>
</feature>